<accession>A0A6H1ZVQ4</accession>
<dbReference type="EMBL" id="MT144273">
    <property type="protein sequence ID" value="QJA51559.1"/>
    <property type="molecule type" value="Genomic_DNA"/>
</dbReference>
<evidence type="ECO:0000313" key="4">
    <source>
        <dbReference type="EMBL" id="QJH96538.1"/>
    </source>
</evidence>
<dbReference type="EMBL" id="MT144655">
    <property type="protein sequence ID" value="QJH96538.1"/>
    <property type="molecule type" value="Genomic_DNA"/>
</dbReference>
<organism evidence="1">
    <name type="scientific">viral metagenome</name>
    <dbReference type="NCBI Taxonomy" id="1070528"/>
    <lineage>
        <taxon>unclassified sequences</taxon>
        <taxon>metagenomes</taxon>
        <taxon>organismal metagenomes</taxon>
    </lineage>
</organism>
<name>A0A6H1ZVQ4_9ZZZZ</name>
<evidence type="ECO:0000313" key="2">
    <source>
        <dbReference type="EMBL" id="QJA61420.1"/>
    </source>
</evidence>
<gene>
    <name evidence="3" type="ORF">MM415A00525_0041</name>
    <name evidence="2" type="ORF">MM415B00946_0013</name>
    <name evidence="1" type="ORF">TM448A02201_0005</name>
    <name evidence="4" type="ORF">TM448B00765_0010</name>
</gene>
<reference evidence="1" key="1">
    <citation type="submission" date="2020-03" db="EMBL/GenBank/DDBJ databases">
        <title>The deep terrestrial virosphere.</title>
        <authorList>
            <person name="Holmfeldt K."/>
            <person name="Nilsson E."/>
            <person name="Simone D."/>
            <person name="Lopez-Fernandez M."/>
            <person name="Wu X."/>
            <person name="de Brujin I."/>
            <person name="Lundin D."/>
            <person name="Andersson A."/>
            <person name="Bertilsson S."/>
            <person name="Dopson M."/>
        </authorList>
    </citation>
    <scope>NUCLEOTIDE SEQUENCE</scope>
    <source>
        <strain evidence="3">MM415A00525</strain>
        <strain evidence="2">MM415B00946</strain>
        <strain evidence="1">TM448A02201</strain>
        <strain evidence="4">TM448B00765</strain>
    </source>
</reference>
<protein>
    <submittedName>
        <fullName evidence="1">Uncharacterized protein</fullName>
    </submittedName>
</protein>
<dbReference type="AlphaFoldDB" id="A0A6H1ZVQ4"/>
<dbReference type="EMBL" id="MT141441">
    <property type="protein sequence ID" value="QJA61420.1"/>
    <property type="molecule type" value="Genomic_DNA"/>
</dbReference>
<evidence type="ECO:0000313" key="1">
    <source>
        <dbReference type="EMBL" id="QJA51559.1"/>
    </source>
</evidence>
<evidence type="ECO:0000313" key="3">
    <source>
        <dbReference type="EMBL" id="QJA81538.1"/>
    </source>
</evidence>
<sequence>MRDLCFKEMDFVRKVWDEHHNQLNKWGVQIHTPFEWLAYTTEELGELAKAISEFEYRDGSCRDIAKEAIQVATLALKIAEMYIFLEKSTNMKSEEGVF</sequence>
<proteinExistence type="predicted"/>
<dbReference type="Gene3D" id="1.10.287.1080">
    <property type="entry name" value="MazG-like"/>
    <property type="match status" value="1"/>
</dbReference>
<dbReference type="EMBL" id="MT142462">
    <property type="protein sequence ID" value="QJA81538.1"/>
    <property type="molecule type" value="Genomic_DNA"/>
</dbReference>